<name>A0A085LJL9_9BILA</name>
<dbReference type="SUPFAM" id="SSF48371">
    <property type="entry name" value="ARM repeat"/>
    <property type="match status" value="1"/>
</dbReference>
<evidence type="ECO:0000259" key="1">
    <source>
        <dbReference type="Pfam" id="PF23227"/>
    </source>
</evidence>
<dbReference type="GO" id="GO:0005737">
    <property type="term" value="C:cytoplasm"/>
    <property type="evidence" value="ECO:0007669"/>
    <property type="project" value="TreeGrafter"/>
</dbReference>
<keyword evidence="3" id="KW-1185">Reference proteome</keyword>
<dbReference type="PANTHER" id="PTHR23120">
    <property type="entry name" value="MAESTRO-RELATED HEAT DOMAIN-CONTAINING"/>
    <property type="match status" value="1"/>
</dbReference>
<evidence type="ECO:0000313" key="2">
    <source>
        <dbReference type="EMBL" id="KFD45165.1"/>
    </source>
</evidence>
<dbReference type="InterPro" id="IPR045206">
    <property type="entry name" value="Maestro_heat-like_prot"/>
</dbReference>
<protein>
    <recommendedName>
        <fullName evidence="1">Maestro/Maestro-like HEAT-repeats domain-containing protein</fullName>
    </recommendedName>
</protein>
<organism evidence="2 3">
    <name type="scientific">Trichuris suis</name>
    <name type="common">pig whipworm</name>
    <dbReference type="NCBI Taxonomy" id="68888"/>
    <lineage>
        <taxon>Eukaryota</taxon>
        <taxon>Metazoa</taxon>
        <taxon>Ecdysozoa</taxon>
        <taxon>Nematoda</taxon>
        <taxon>Enoplea</taxon>
        <taxon>Dorylaimia</taxon>
        <taxon>Trichinellida</taxon>
        <taxon>Trichuridae</taxon>
        <taxon>Trichuris</taxon>
    </lineage>
</organism>
<reference evidence="2 3" key="1">
    <citation type="journal article" date="2014" name="Nat. Genet.">
        <title>Genome and transcriptome of the porcine whipworm Trichuris suis.</title>
        <authorList>
            <person name="Jex A.R."/>
            <person name="Nejsum P."/>
            <person name="Schwarz E.M."/>
            <person name="Hu L."/>
            <person name="Young N.D."/>
            <person name="Hall R.S."/>
            <person name="Korhonen P.K."/>
            <person name="Liao S."/>
            <person name="Thamsborg S."/>
            <person name="Xia J."/>
            <person name="Xu P."/>
            <person name="Wang S."/>
            <person name="Scheerlinck J.P."/>
            <person name="Hofmann A."/>
            <person name="Sternberg P.W."/>
            <person name="Wang J."/>
            <person name="Gasser R.B."/>
        </authorList>
    </citation>
    <scope>NUCLEOTIDE SEQUENCE [LARGE SCALE GENOMIC DNA]</scope>
    <source>
        <strain evidence="2">DCEP-RM93M</strain>
    </source>
</reference>
<feature type="domain" description="Maestro/Maestro-like HEAT-repeats" evidence="1">
    <location>
        <begin position="58"/>
        <end position="344"/>
    </location>
</feature>
<dbReference type="Pfam" id="PF23227">
    <property type="entry name" value="HEAT_MROH2B_C"/>
    <property type="match status" value="1"/>
</dbReference>
<dbReference type="EMBL" id="KL363690">
    <property type="protein sequence ID" value="KFD45165.1"/>
    <property type="molecule type" value="Genomic_DNA"/>
</dbReference>
<dbReference type="InterPro" id="IPR016024">
    <property type="entry name" value="ARM-type_fold"/>
</dbReference>
<sequence length="346" mass="38050">MAKAIAKCCPQMVQPIVSKLRDSVDSASDSSRVVVAATLAAFMKHCSGQNEDLVESIVNGLLSGLVDSQLAVRKVSVRGLGNVAHAEEEIFARYSNSALAAMMAGLEDVCDFKDEIVFEAMQGLSKLASRASKEQIERLLVNVILRIRPCFEKESGAVRSVAFNLLGSLCRFGTEQSFYDQIHHCLVPVLLHVYDEVEEVRTVIFNLALPSVIVVLFLQAASFTLSEFSKVINDAKFAEVAEKASQVTNELSYPVFLKEFATVLVSFTQNLDMYALYGSNYCKSTSARIRCNAALFIGYFLGTIPADLRNSISKGLILTGLIAMLKEPEVEVRRCAAQAMAYLYYF</sequence>
<dbReference type="Gene3D" id="1.25.10.10">
    <property type="entry name" value="Leucine-rich Repeat Variant"/>
    <property type="match status" value="2"/>
</dbReference>
<proteinExistence type="predicted"/>
<accession>A0A085LJL9</accession>
<dbReference type="AlphaFoldDB" id="A0A085LJL9"/>
<dbReference type="InterPro" id="IPR055406">
    <property type="entry name" value="HEAT_Maestro"/>
</dbReference>
<dbReference type="Proteomes" id="UP000030764">
    <property type="component" value="Unassembled WGS sequence"/>
</dbReference>
<dbReference type="PANTHER" id="PTHR23120:SF0">
    <property type="entry name" value="MAESTRO HEAT-LIKE REPEAT FAMILY MEMBER 1"/>
    <property type="match status" value="1"/>
</dbReference>
<evidence type="ECO:0000313" key="3">
    <source>
        <dbReference type="Proteomes" id="UP000030764"/>
    </source>
</evidence>
<dbReference type="InterPro" id="IPR011989">
    <property type="entry name" value="ARM-like"/>
</dbReference>
<gene>
    <name evidence="2" type="ORF">M513_13958</name>
</gene>